<name>A0A2C9VUU8_MANES</name>
<dbReference type="AlphaFoldDB" id="A0A2C9VUU8"/>
<proteinExistence type="predicted"/>
<sequence>MSQKHTMWWLPQLCFYICMLRRPLKSRWPYGSGVFEMTYLPIRCNVWGSKGHMVHGL</sequence>
<evidence type="ECO:0000313" key="1">
    <source>
        <dbReference type="EMBL" id="OAY49986.1"/>
    </source>
</evidence>
<gene>
    <name evidence="1" type="ORF">MANES_05G099200</name>
</gene>
<organism evidence="1">
    <name type="scientific">Manihot esculenta</name>
    <name type="common">Cassava</name>
    <name type="synonym">Jatropha manihot</name>
    <dbReference type="NCBI Taxonomy" id="3983"/>
    <lineage>
        <taxon>Eukaryota</taxon>
        <taxon>Viridiplantae</taxon>
        <taxon>Streptophyta</taxon>
        <taxon>Embryophyta</taxon>
        <taxon>Tracheophyta</taxon>
        <taxon>Spermatophyta</taxon>
        <taxon>Magnoliopsida</taxon>
        <taxon>eudicotyledons</taxon>
        <taxon>Gunneridae</taxon>
        <taxon>Pentapetalae</taxon>
        <taxon>rosids</taxon>
        <taxon>fabids</taxon>
        <taxon>Malpighiales</taxon>
        <taxon>Euphorbiaceae</taxon>
        <taxon>Crotonoideae</taxon>
        <taxon>Manihoteae</taxon>
        <taxon>Manihot</taxon>
    </lineage>
</organism>
<reference evidence="1" key="1">
    <citation type="submission" date="2016-02" db="EMBL/GenBank/DDBJ databases">
        <title>WGS assembly of Manihot esculenta.</title>
        <authorList>
            <person name="Bredeson J.V."/>
            <person name="Prochnik S.E."/>
            <person name="Lyons J.B."/>
            <person name="Schmutz J."/>
            <person name="Grimwood J."/>
            <person name="Vrebalov J."/>
            <person name="Bart R.S."/>
            <person name="Amuge T."/>
            <person name="Ferguson M.E."/>
            <person name="Green R."/>
            <person name="Putnam N."/>
            <person name="Stites J."/>
            <person name="Rounsley S."/>
            <person name="Rokhsar D.S."/>
        </authorList>
    </citation>
    <scope>NUCLEOTIDE SEQUENCE [LARGE SCALE GENOMIC DNA]</scope>
    <source>
        <tissue evidence="1">Leaf</tissue>
    </source>
</reference>
<dbReference type="EMBL" id="CM004391">
    <property type="protein sequence ID" value="OAY49986.1"/>
    <property type="molecule type" value="Genomic_DNA"/>
</dbReference>
<accession>A0A2C9VUU8</accession>
<protein>
    <submittedName>
        <fullName evidence="1">Uncharacterized protein</fullName>
    </submittedName>
</protein>